<dbReference type="OrthoDB" id="5500241at2"/>
<accession>A0YGS3</accession>
<dbReference type="EMBL" id="AAVT01000012">
    <property type="protein sequence ID" value="EAW29941.1"/>
    <property type="molecule type" value="Genomic_DNA"/>
</dbReference>
<protein>
    <recommendedName>
        <fullName evidence="3">Glycerol kinase</fullName>
    </recommendedName>
</protein>
<reference evidence="1 2" key="1">
    <citation type="journal article" date="2010" name="J. Bacteriol.">
        <title>Genome sequence of the oligotrophic marine Gammaproteobacterium HTCC2143, isolated from the Oregon Coast.</title>
        <authorList>
            <person name="Oh H.M."/>
            <person name="Kang I."/>
            <person name="Ferriera S."/>
            <person name="Giovannoni S.J."/>
            <person name="Cho J.C."/>
        </authorList>
    </citation>
    <scope>NUCLEOTIDE SEQUENCE [LARGE SCALE GENOMIC DNA]</scope>
    <source>
        <strain evidence="1 2">HTCC2143</strain>
    </source>
</reference>
<proteinExistence type="predicted"/>
<evidence type="ECO:0000313" key="2">
    <source>
        <dbReference type="Proteomes" id="UP000004931"/>
    </source>
</evidence>
<dbReference type="Proteomes" id="UP000004931">
    <property type="component" value="Unassembled WGS sequence"/>
</dbReference>
<keyword evidence="2" id="KW-1185">Reference proteome</keyword>
<dbReference type="AlphaFoldDB" id="A0YGS3"/>
<evidence type="ECO:0008006" key="3">
    <source>
        <dbReference type="Google" id="ProtNLM"/>
    </source>
</evidence>
<gene>
    <name evidence="1" type="ORF">GP2143_06599</name>
</gene>
<dbReference type="STRING" id="247633.GP2143_06599"/>
<dbReference type="eggNOG" id="ENOG502Z8I1">
    <property type="taxonomic scope" value="Bacteria"/>
</dbReference>
<name>A0YGS3_9GAMM</name>
<comment type="caution">
    <text evidence="1">The sequence shown here is derived from an EMBL/GenBank/DDBJ whole genome shotgun (WGS) entry which is preliminary data.</text>
</comment>
<organism evidence="1 2">
    <name type="scientific">marine gamma proteobacterium HTCC2143</name>
    <dbReference type="NCBI Taxonomy" id="247633"/>
    <lineage>
        <taxon>Bacteria</taxon>
        <taxon>Pseudomonadati</taxon>
        <taxon>Pseudomonadota</taxon>
        <taxon>Gammaproteobacteria</taxon>
        <taxon>Cellvibrionales</taxon>
        <taxon>Spongiibacteraceae</taxon>
        <taxon>BD1-7 clade</taxon>
    </lineage>
</organism>
<evidence type="ECO:0000313" key="1">
    <source>
        <dbReference type="EMBL" id="EAW29941.1"/>
    </source>
</evidence>
<sequence>MIDPNLQKVSTSALAKTLEVPSQQLFSTLKDYGWIRKLEEGWGLTSKGEFEGGEYVHSKRYGRYIVWPEVLADHPLLQALEDNRYIAATAIGKSVGINPREVNRILAELGWLKHGFQGWELTALGEERGGIQLENESSGTFYVVWPQNVQSDRVLEAQLGFAAEITSERSVECGDFFAEQSDYQGVDGHLHQDKVHLQICHWLYMAGQVHACKRRLPVEEDLFADFYLPSHHLYIEVWSDDTSAALSKRMRRREIYKKWSFAVIDIEKTDVGHLDDVLTKQFRKHGIRVY</sequence>